<keyword evidence="6" id="KW-1185">Reference proteome</keyword>
<protein>
    <submittedName>
        <fullName evidence="5">Nucleotidyltransferase</fullName>
    </submittedName>
</protein>
<dbReference type="PANTHER" id="PTHR43584">
    <property type="entry name" value="NUCLEOTIDYL TRANSFERASE"/>
    <property type="match status" value="1"/>
</dbReference>
<dbReference type="SUPFAM" id="SSF53448">
    <property type="entry name" value="Nucleotide-diphospho-sugar transferases"/>
    <property type="match status" value="1"/>
</dbReference>
<accession>A0A037ZNJ2</accession>
<evidence type="ECO:0000313" key="6">
    <source>
        <dbReference type="Proteomes" id="UP000026249"/>
    </source>
</evidence>
<keyword evidence="1 5" id="KW-0808">Transferase</keyword>
<dbReference type="InterPro" id="IPR029044">
    <property type="entry name" value="Nucleotide-diphossugar_trans"/>
</dbReference>
<evidence type="ECO:0000313" key="5">
    <source>
        <dbReference type="EMBL" id="KAJ57225.1"/>
    </source>
</evidence>
<dbReference type="OrthoDB" id="9788272at2"/>
<proteinExistence type="predicted"/>
<evidence type="ECO:0000256" key="2">
    <source>
        <dbReference type="ARBA" id="ARBA00022695"/>
    </source>
</evidence>
<dbReference type="Proteomes" id="UP000026249">
    <property type="component" value="Unassembled WGS sequence"/>
</dbReference>
<dbReference type="PANTHER" id="PTHR43584:SF8">
    <property type="entry name" value="N-ACETYLMURAMATE ALPHA-1-PHOSPHATE URIDYLYLTRANSFERASE"/>
    <property type="match status" value="1"/>
</dbReference>
<dbReference type="InterPro" id="IPR050065">
    <property type="entry name" value="GlmU-like"/>
</dbReference>
<dbReference type="Gene3D" id="3.90.550.10">
    <property type="entry name" value="Spore Coat Polysaccharide Biosynthesis Protein SpsA, Chain A"/>
    <property type="match status" value="1"/>
</dbReference>
<keyword evidence="2" id="KW-0548">Nucleotidyltransferase</keyword>
<name>A0A037ZNJ2_9RHOB</name>
<dbReference type="EMBL" id="JFKE01000001">
    <property type="protein sequence ID" value="KAJ57225.1"/>
    <property type="molecule type" value="Genomic_DNA"/>
</dbReference>
<gene>
    <name evidence="5" type="ORF">ACMU_01655</name>
</gene>
<dbReference type="RefSeq" id="WP_035255493.1">
    <property type="nucleotide sequence ID" value="NZ_JFKE01000001.1"/>
</dbReference>
<organism evidence="5 6">
    <name type="scientific">Actibacterium mucosum KCTC 23349</name>
    <dbReference type="NCBI Taxonomy" id="1454373"/>
    <lineage>
        <taxon>Bacteria</taxon>
        <taxon>Pseudomonadati</taxon>
        <taxon>Pseudomonadota</taxon>
        <taxon>Alphaproteobacteria</taxon>
        <taxon>Rhodobacterales</taxon>
        <taxon>Roseobacteraceae</taxon>
        <taxon>Actibacterium</taxon>
    </lineage>
</organism>
<comment type="caution">
    <text evidence="5">The sequence shown here is derived from an EMBL/GenBank/DDBJ whole genome shotgun (WGS) entry which is preliminary data.</text>
</comment>
<dbReference type="Pfam" id="PF12804">
    <property type="entry name" value="NTP_transf_3"/>
    <property type="match status" value="1"/>
</dbReference>
<reference evidence="5 6" key="1">
    <citation type="submission" date="2014-03" db="EMBL/GenBank/DDBJ databases">
        <title>Draft Genome Sequence of Actibacterium mucosum KCTC 23349, a Marine Alphaproteobacterium with Complex Ionic Requirements Isolated from Mediterranean Seawater at Malvarrosa Beach, Valencia, Spain.</title>
        <authorList>
            <person name="Arahal D.R."/>
            <person name="Shao Z."/>
            <person name="Lai Q."/>
            <person name="Pujalte M.J."/>
        </authorList>
    </citation>
    <scope>NUCLEOTIDE SEQUENCE [LARGE SCALE GENOMIC DNA]</scope>
    <source>
        <strain evidence="5 6">KCTC 23349</strain>
    </source>
</reference>
<evidence type="ECO:0000256" key="1">
    <source>
        <dbReference type="ARBA" id="ARBA00022679"/>
    </source>
</evidence>
<evidence type="ECO:0000256" key="3">
    <source>
        <dbReference type="ARBA" id="ARBA00022842"/>
    </source>
</evidence>
<keyword evidence="3" id="KW-0460">Magnesium</keyword>
<dbReference type="STRING" id="1454373.ACMU_01655"/>
<evidence type="ECO:0000259" key="4">
    <source>
        <dbReference type="Pfam" id="PF12804"/>
    </source>
</evidence>
<dbReference type="InterPro" id="IPR025877">
    <property type="entry name" value="MobA-like_NTP_Trfase"/>
</dbReference>
<dbReference type="CDD" id="cd06422">
    <property type="entry name" value="NTP_transferase_like_1"/>
    <property type="match status" value="1"/>
</dbReference>
<sequence>MPFKPNTVMIFAAGFGTRMGQLTKSRPKPLIHVAGTPLLDHALDTAFSAGIETVLVNTHYLADQIALHLAGRDGVLVQHEADQILETGGGLKRAAPRLGPGPVATLNCDAVWHGTNPLDVLSGAWQPERMKALLLLKHRDLIPGYGGKNDFGIDGDGRIYRGGPYIYLGAQIMVLQPVIAHSETVFSFNVIWDQLIESGQAFGVSYPGNWCDVGSPEGILRAEEMLRV</sequence>
<dbReference type="GO" id="GO:0016779">
    <property type="term" value="F:nucleotidyltransferase activity"/>
    <property type="evidence" value="ECO:0007669"/>
    <property type="project" value="UniProtKB-KW"/>
</dbReference>
<feature type="domain" description="MobA-like NTP transferase" evidence="4">
    <location>
        <begin position="9"/>
        <end position="131"/>
    </location>
</feature>
<dbReference type="AlphaFoldDB" id="A0A037ZNJ2"/>